<sequence>MGGMAEHNQLIDAVNIRTAIRSFDDEPIDDDTARQLDMTLAPLNLLGDLHLQLVRNRPQVFAEANASGHLRNAANYLAVVGPKNDAEAKERAGFYAERAVLAATLRGLGTLWVAGSWDRAEAARHCHIRNGEELYLAVVIGHPEHHVERLAKSYEELAEFQRTHRPTKSFEQFTAGMSDEAREAAPAWFKAGVEAAMKAPSAMNRQPVTFTYNADDDTAAAHIDPSAGDEHWALNDLGIAKLHFQIGAGQGQWAWGDGGLFLHK</sequence>
<proteinExistence type="predicted"/>
<dbReference type="InterPro" id="IPR000415">
    <property type="entry name" value="Nitroreductase-like"/>
</dbReference>
<accession>A0A087DNR8</accession>
<dbReference type="Gene3D" id="3.40.109.10">
    <property type="entry name" value="NADH Oxidase"/>
    <property type="match status" value="1"/>
</dbReference>
<organism evidence="2 3">
    <name type="scientific">Bifidobacterium stellenboschense</name>
    <dbReference type="NCBI Taxonomy" id="762211"/>
    <lineage>
        <taxon>Bacteria</taxon>
        <taxon>Bacillati</taxon>
        <taxon>Actinomycetota</taxon>
        <taxon>Actinomycetes</taxon>
        <taxon>Bifidobacteriales</taxon>
        <taxon>Bifidobacteriaceae</taxon>
        <taxon>Bifidobacterium</taxon>
    </lineage>
</organism>
<evidence type="ECO:0000313" key="2">
    <source>
        <dbReference type="EMBL" id="KFI97168.1"/>
    </source>
</evidence>
<dbReference type="STRING" id="762211.BSTEL_1720"/>
<dbReference type="Gene3D" id="3.40.109.30">
    <property type="entry name" value="putative nitroreductase (tm1586), domain 2"/>
    <property type="match status" value="1"/>
</dbReference>
<dbReference type="eggNOG" id="COG0778">
    <property type="taxonomic scope" value="Bacteria"/>
</dbReference>
<name>A0A087DNR8_9BIFI</name>
<dbReference type="InterPro" id="IPR029478">
    <property type="entry name" value="TM1586_NiRdase"/>
</dbReference>
<reference evidence="2 3" key="1">
    <citation type="submission" date="2014-03" db="EMBL/GenBank/DDBJ databases">
        <title>Genomics of Bifidobacteria.</title>
        <authorList>
            <person name="Ventura M."/>
            <person name="Milani C."/>
            <person name="Lugli G.A."/>
        </authorList>
    </citation>
    <scope>NUCLEOTIDE SEQUENCE [LARGE SCALE GENOMIC DNA]</scope>
    <source>
        <strain evidence="2 3">DSM 23968</strain>
    </source>
</reference>
<gene>
    <name evidence="2" type="ORF">BSTEL_1720</name>
</gene>
<comment type="caution">
    <text evidence="2">The sequence shown here is derived from an EMBL/GenBank/DDBJ whole genome shotgun (WGS) entry which is preliminary data.</text>
</comment>
<dbReference type="SUPFAM" id="SSF55469">
    <property type="entry name" value="FMN-dependent nitroreductase-like"/>
    <property type="match status" value="1"/>
</dbReference>
<dbReference type="Pfam" id="PF14512">
    <property type="entry name" value="TM1586_NiRdase"/>
    <property type="match status" value="1"/>
</dbReference>
<dbReference type="Proteomes" id="UP000029004">
    <property type="component" value="Unassembled WGS sequence"/>
</dbReference>
<keyword evidence="3" id="KW-1185">Reference proteome</keyword>
<dbReference type="AlphaFoldDB" id="A0A087DNR8"/>
<dbReference type="EMBL" id="JGZP01000013">
    <property type="protein sequence ID" value="KFI97168.1"/>
    <property type="molecule type" value="Genomic_DNA"/>
</dbReference>
<evidence type="ECO:0000259" key="1">
    <source>
        <dbReference type="Pfam" id="PF14512"/>
    </source>
</evidence>
<protein>
    <submittedName>
        <fullName evidence="2">Nitroreductase</fullName>
    </submittedName>
</protein>
<feature type="domain" description="Putative nitroreductase TM1586" evidence="1">
    <location>
        <begin position="10"/>
        <end position="248"/>
    </location>
</feature>
<evidence type="ECO:0000313" key="3">
    <source>
        <dbReference type="Proteomes" id="UP000029004"/>
    </source>
</evidence>
<dbReference type="GO" id="GO:0016491">
    <property type="term" value="F:oxidoreductase activity"/>
    <property type="evidence" value="ECO:0007669"/>
    <property type="project" value="InterPro"/>
</dbReference>